<evidence type="ECO:0000256" key="3">
    <source>
        <dbReference type="ARBA" id="ARBA00022723"/>
    </source>
</evidence>
<dbReference type="Gene3D" id="3.20.20.70">
    <property type="entry name" value="Aldolase class I"/>
    <property type="match status" value="1"/>
</dbReference>
<evidence type="ECO:0000313" key="7">
    <source>
        <dbReference type="EMBL" id="SHK60653.1"/>
    </source>
</evidence>
<evidence type="ECO:0000256" key="2">
    <source>
        <dbReference type="ARBA" id="ARBA00022691"/>
    </source>
</evidence>
<gene>
    <name evidence="7" type="ORF">SAMN05444000_14511</name>
</gene>
<sequence>MIQMQISSEFPPISQPMVFRLRTIIPKDPQELDNCDAVLISEEDHFSEFDLQGFSIRLKLENVHDFDGDVILAVPGRKSVHRLVRSQSKHNTFLVTEQCDQKCVMCSQPPKKHHQDLFDCFLDAVRLAPIGATIGISGGEPMLHKDRLFHFLIKSQKLRPDVRFHILTNGQHFTSGDQRTLSLLDLRSILWGIPIYSADAEIHDRIVAKTGAHEVLLQNLAFLGSVGGLIELRTVLLRSNVQGLASLADHITTFQPFAHYWAIMQLENIGYGRMNWAGEFYDNSVAFDPIAKSIDLATARGIPPSLFNFPLCTVPDDYRPNCFASISDWKQKFIHECRGCALRSTCGGFFEWYPEDNGFSRIAAQ</sequence>
<dbReference type="GO" id="GO:0046872">
    <property type="term" value="F:metal ion binding"/>
    <property type="evidence" value="ECO:0007669"/>
    <property type="project" value="UniProtKB-KW"/>
</dbReference>
<dbReference type="SUPFAM" id="SSF102114">
    <property type="entry name" value="Radical SAM enzymes"/>
    <property type="match status" value="1"/>
</dbReference>
<dbReference type="InterPro" id="IPR013785">
    <property type="entry name" value="Aldolase_TIM"/>
</dbReference>
<evidence type="ECO:0000313" key="8">
    <source>
        <dbReference type="Proteomes" id="UP000183982"/>
    </source>
</evidence>
<dbReference type="Pfam" id="PF04055">
    <property type="entry name" value="Radical_SAM"/>
    <property type="match status" value="1"/>
</dbReference>
<dbReference type="PANTHER" id="PTHR11228">
    <property type="entry name" value="RADICAL SAM DOMAIN PROTEIN"/>
    <property type="match status" value="1"/>
</dbReference>
<keyword evidence="3" id="KW-0479">Metal-binding</keyword>
<comment type="cofactor">
    <cofactor evidence="1">
        <name>[4Fe-4S] cluster</name>
        <dbReference type="ChEBI" id="CHEBI:49883"/>
    </cofactor>
</comment>
<keyword evidence="2" id="KW-0949">S-adenosyl-L-methionine</keyword>
<dbReference type="SFLD" id="SFLDG01103">
    <property type="entry name" value="Uncharacterised_Radical_SAM_Su"/>
    <property type="match status" value="1"/>
</dbReference>
<dbReference type="PANTHER" id="PTHR11228:SF7">
    <property type="entry name" value="PQQA PEPTIDE CYCLASE"/>
    <property type="match status" value="1"/>
</dbReference>
<dbReference type="InterPro" id="IPR058240">
    <property type="entry name" value="rSAM_sf"/>
</dbReference>
<dbReference type="STRING" id="1470563.SAMN05444000_14511"/>
<dbReference type="NCBIfam" id="TIGR03977">
    <property type="entry name" value="rSAM_pair_HxsC"/>
    <property type="match status" value="1"/>
</dbReference>
<accession>A0A1M6TUS9</accession>
<dbReference type="InterPro" id="IPR050377">
    <property type="entry name" value="Radical_SAM_PqqE_MftC-like"/>
</dbReference>
<dbReference type="GO" id="GO:0003824">
    <property type="term" value="F:catalytic activity"/>
    <property type="evidence" value="ECO:0007669"/>
    <property type="project" value="InterPro"/>
</dbReference>
<keyword evidence="4" id="KW-0408">Iron</keyword>
<dbReference type="CDD" id="cd01335">
    <property type="entry name" value="Radical_SAM"/>
    <property type="match status" value="1"/>
</dbReference>
<dbReference type="RefSeq" id="WP_073257204.1">
    <property type="nucleotide sequence ID" value="NZ_FQZQ01000045.1"/>
</dbReference>
<evidence type="ECO:0000256" key="4">
    <source>
        <dbReference type="ARBA" id="ARBA00023004"/>
    </source>
</evidence>
<dbReference type="EMBL" id="FQZQ01000045">
    <property type="protein sequence ID" value="SHK60653.1"/>
    <property type="molecule type" value="Genomic_DNA"/>
</dbReference>
<evidence type="ECO:0000256" key="1">
    <source>
        <dbReference type="ARBA" id="ARBA00001966"/>
    </source>
</evidence>
<keyword evidence="5" id="KW-0411">Iron-sulfur</keyword>
<keyword evidence="8" id="KW-1185">Reference proteome</keyword>
<name>A0A1M6TUS9_9RHOB</name>
<evidence type="ECO:0000256" key="5">
    <source>
        <dbReference type="ARBA" id="ARBA00023014"/>
    </source>
</evidence>
<proteinExistence type="predicted"/>
<dbReference type="SFLD" id="SFLDS00029">
    <property type="entry name" value="Radical_SAM"/>
    <property type="match status" value="1"/>
</dbReference>
<dbReference type="AlphaFoldDB" id="A0A1M6TUS9"/>
<dbReference type="InterPro" id="IPR024032">
    <property type="entry name" value="rSAM_paired_HxsC"/>
</dbReference>
<protein>
    <submittedName>
        <fullName evidence="7">His-Xaa-Ser system radical SAM maturase HxsC</fullName>
    </submittedName>
</protein>
<dbReference type="OrthoDB" id="4501241at2"/>
<organism evidence="7 8">
    <name type="scientific">Shimia gijangensis</name>
    <dbReference type="NCBI Taxonomy" id="1470563"/>
    <lineage>
        <taxon>Bacteria</taxon>
        <taxon>Pseudomonadati</taxon>
        <taxon>Pseudomonadota</taxon>
        <taxon>Alphaproteobacteria</taxon>
        <taxon>Rhodobacterales</taxon>
        <taxon>Roseobacteraceae</taxon>
    </lineage>
</organism>
<dbReference type="InterPro" id="IPR007197">
    <property type="entry name" value="rSAM"/>
</dbReference>
<evidence type="ECO:0000259" key="6">
    <source>
        <dbReference type="Pfam" id="PF04055"/>
    </source>
</evidence>
<dbReference type="Proteomes" id="UP000183982">
    <property type="component" value="Unassembled WGS sequence"/>
</dbReference>
<feature type="domain" description="Radical SAM core" evidence="6">
    <location>
        <begin position="95"/>
        <end position="236"/>
    </location>
</feature>
<reference evidence="8" key="1">
    <citation type="submission" date="2016-11" db="EMBL/GenBank/DDBJ databases">
        <authorList>
            <person name="Varghese N."/>
            <person name="Submissions S."/>
        </authorList>
    </citation>
    <scope>NUCLEOTIDE SEQUENCE [LARGE SCALE GENOMIC DNA]</scope>
    <source>
        <strain evidence="8">DSM 100564</strain>
    </source>
</reference>
<dbReference type="GO" id="GO:0051536">
    <property type="term" value="F:iron-sulfur cluster binding"/>
    <property type="evidence" value="ECO:0007669"/>
    <property type="project" value="UniProtKB-KW"/>
</dbReference>